<keyword evidence="3" id="KW-0677">Repeat</keyword>
<dbReference type="PANTHER" id="PTHR23416">
    <property type="entry name" value="SIALIC ACID SYNTHASE-RELATED"/>
    <property type="match status" value="1"/>
</dbReference>
<protein>
    <submittedName>
        <fullName evidence="6">Sugar O-acetyltransferase</fullName>
    </submittedName>
</protein>
<evidence type="ECO:0000313" key="7">
    <source>
        <dbReference type="Proteomes" id="UP000886858"/>
    </source>
</evidence>
<dbReference type="GO" id="GO:0008374">
    <property type="term" value="F:O-acyltransferase activity"/>
    <property type="evidence" value="ECO:0007669"/>
    <property type="project" value="TreeGrafter"/>
</dbReference>
<name>A0A9D2I5X4_9FIRM</name>
<dbReference type="GO" id="GO:0016407">
    <property type="term" value="F:acetyltransferase activity"/>
    <property type="evidence" value="ECO:0007669"/>
    <property type="project" value="InterPro"/>
</dbReference>
<dbReference type="Gene3D" id="2.160.10.10">
    <property type="entry name" value="Hexapeptide repeat proteins"/>
    <property type="match status" value="1"/>
</dbReference>
<dbReference type="Pfam" id="PF12464">
    <property type="entry name" value="Mac"/>
    <property type="match status" value="1"/>
</dbReference>
<evidence type="ECO:0000259" key="5">
    <source>
        <dbReference type="SMART" id="SM01266"/>
    </source>
</evidence>
<dbReference type="CDD" id="cd03357">
    <property type="entry name" value="LbH_MAT_GAT"/>
    <property type="match status" value="1"/>
</dbReference>
<dbReference type="InterPro" id="IPR001451">
    <property type="entry name" value="Hexapep"/>
</dbReference>
<comment type="caution">
    <text evidence="6">The sequence shown here is derived from an EMBL/GenBank/DDBJ whole genome shotgun (WGS) entry which is preliminary data.</text>
</comment>
<dbReference type="InterPro" id="IPR051159">
    <property type="entry name" value="Hexapeptide_acetyltransf"/>
</dbReference>
<keyword evidence="4" id="KW-0012">Acyltransferase</keyword>
<dbReference type="Proteomes" id="UP000886858">
    <property type="component" value="Unassembled WGS sequence"/>
</dbReference>
<dbReference type="PANTHER" id="PTHR23416:SF23">
    <property type="entry name" value="ACETYLTRANSFERASE C18B11.09C-RELATED"/>
    <property type="match status" value="1"/>
</dbReference>
<sequence length="202" mass="21799">MTELEKKQSGQIYDARNPELRKQQDHAKDLMRQYNSLPAGDAEARARLLTELLGTFGRNVRVNQPIYVDYGCNIHLADNSFINMHCTLLDTAPIVIGECTMIGPDVKIYTAVHALDGAQRFWHEPGGIAAVKTQAVPVHIGSYSWIGGGSIILPGVSIGDNVVIGAGSVVTESVPDNAIACGNPCRILKWNAPMECAEGEGE</sequence>
<keyword evidence="2" id="KW-0808">Transferase</keyword>
<dbReference type="Pfam" id="PF00132">
    <property type="entry name" value="Hexapep"/>
    <property type="match status" value="1"/>
</dbReference>
<evidence type="ECO:0000256" key="4">
    <source>
        <dbReference type="ARBA" id="ARBA00023315"/>
    </source>
</evidence>
<dbReference type="InterPro" id="IPR018357">
    <property type="entry name" value="Hexapep_transf_CS"/>
</dbReference>
<gene>
    <name evidence="6" type="ORF">H9717_10530</name>
</gene>
<dbReference type="SUPFAM" id="SSF51161">
    <property type="entry name" value="Trimeric LpxA-like enzymes"/>
    <property type="match status" value="1"/>
</dbReference>
<evidence type="ECO:0000256" key="1">
    <source>
        <dbReference type="ARBA" id="ARBA00007274"/>
    </source>
</evidence>
<proteinExistence type="inferred from homology"/>
<dbReference type="SMART" id="SM01266">
    <property type="entry name" value="Mac"/>
    <property type="match status" value="1"/>
</dbReference>
<dbReference type="InterPro" id="IPR011004">
    <property type="entry name" value="Trimer_LpxA-like_sf"/>
</dbReference>
<dbReference type="AlphaFoldDB" id="A0A9D2I5X4"/>
<accession>A0A9D2I5X4</accession>
<reference evidence="6" key="2">
    <citation type="submission" date="2021-04" db="EMBL/GenBank/DDBJ databases">
        <authorList>
            <person name="Gilroy R."/>
        </authorList>
    </citation>
    <scope>NUCLEOTIDE SEQUENCE</scope>
    <source>
        <strain evidence="6">CHK179-7159</strain>
    </source>
</reference>
<comment type="similarity">
    <text evidence="1">Belongs to the transferase hexapeptide repeat family.</text>
</comment>
<dbReference type="PROSITE" id="PS00101">
    <property type="entry name" value="HEXAPEP_TRANSFERASES"/>
    <property type="match status" value="1"/>
</dbReference>
<dbReference type="EMBL" id="DWYY01000115">
    <property type="protein sequence ID" value="HJA93530.1"/>
    <property type="molecule type" value="Genomic_DNA"/>
</dbReference>
<reference evidence="6" key="1">
    <citation type="journal article" date="2021" name="PeerJ">
        <title>Extensive microbial diversity within the chicken gut microbiome revealed by metagenomics and culture.</title>
        <authorList>
            <person name="Gilroy R."/>
            <person name="Ravi A."/>
            <person name="Getino M."/>
            <person name="Pursley I."/>
            <person name="Horton D.L."/>
            <person name="Alikhan N.F."/>
            <person name="Baker D."/>
            <person name="Gharbi K."/>
            <person name="Hall N."/>
            <person name="Watson M."/>
            <person name="Adriaenssens E.M."/>
            <person name="Foster-Nyarko E."/>
            <person name="Jarju S."/>
            <person name="Secka A."/>
            <person name="Antonio M."/>
            <person name="Oren A."/>
            <person name="Chaudhuri R.R."/>
            <person name="La Ragione R."/>
            <person name="Hildebrand F."/>
            <person name="Pallen M.J."/>
        </authorList>
    </citation>
    <scope>NUCLEOTIDE SEQUENCE</scope>
    <source>
        <strain evidence="6">CHK179-7159</strain>
    </source>
</reference>
<feature type="domain" description="Maltose/galactoside acetyltransferase" evidence="5">
    <location>
        <begin position="4"/>
        <end position="58"/>
    </location>
</feature>
<evidence type="ECO:0000313" key="6">
    <source>
        <dbReference type="EMBL" id="HJA93530.1"/>
    </source>
</evidence>
<evidence type="ECO:0000256" key="3">
    <source>
        <dbReference type="ARBA" id="ARBA00022737"/>
    </source>
</evidence>
<organism evidence="6 7">
    <name type="scientific">Candidatus Eisenbergiella merdipullorum</name>
    <dbReference type="NCBI Taxonomy" id="2838553"/>
    <lineage>
        <taxon>Bacteria</taxon>
        <taxon>Bacillati</taxon>
        <taxon>Bacillota</taxon>
        <taxon>Clostridia</taxon>
        <taxon>Lachnospirales</taxon>
        <taxon>Lachnospiraceae</taxon>
        <taxon>Eisenbergiella</taxon>
    </lineage>
</organism>
<dbReference type="InterPro" id="IPR024688">
    <property type="entry name" value="Mac_dom"/>
</dbReference>
<evidence type="ECO:0000256" key="2">
    <source>
        <dbReference type="ARBA" id="ARBA00022679"/>
    </source>
</evidence>
<dbReference type="FunFam" id="2.160.10.10:FF:000025">
    <property type="entry name" value="Hexapeptide-repeat containing-acetyltransferase"/>
    <property type="match status" value="1"/>
</dbReference>